<protein>
    <submittedName>
        <fullName evidence="1">Uncharacterized protein</fullName>
    </submittedName>
</protein>
<proteinExistence type="predicted"/>
<sequence length="112" mass="12497">MNPNIASDNLKTVLIGTHANNDVPPATPVDLQDVPLNSSTIPQREHFQDIDIDVVTEDPLSTFANTRSNEQILKDMNEKRRELITRKAYLARLVAQQGSETVDGNIEETLKT</sequence>
<dbReference type="Proteomes" id="UP000193648">
    <property type="component" value="Unassembled WGS sequence"/>
</dbReference>
<evidence type="ECO:0000313" key="2">
    <source>
        <dbReference type="Proteomes" id="UP000193648"/>
    </source>
</evidence>
<name>A0A1Y2GE89_9FUNG</name>
<keyword evidence="2" id="KW-1185">Reference proteome</keyword>
<organism evidence="1 2">
    <name type="scientific">Lobosporangium transversale</name>
    <dbReference type="NCBI Taxonomy" id="64571"/>
    <lineage>
        <taxon>Eukaryota</taxon>
        <taxon>Fungi</taxon>
        <taxon>Fungi incertae sedis</taxon>
        <taxon>Mucoromycota</taxon>
        <taxon>Mortierellomycotina</taxon>
        <taxon>Mortierellomycetes</taxon>
        <taxon>Mortierellales</taxon>
        <taxon>Mortierellaceae</taxon>
        <taxon>Lobosporangium</taxon>
    </lineage>
</organism>
<comment type="caution">
    <text evidence="1">The sequence shown here is derived from an EMBL/GenBank/DDBJ whole genome shotgun (WGS) entry which is preliminary data.</text>
</comment>
<dbReference type="EMBL" id="MCFF01000037">
    <property type="protein sequence ID" value="ORZ08465.1"/>
    <property type="molecule type" value="Genomic_DNA"/>
</dbReference>
<dbReference type="InParanoid" id="A0A1Y2GE89"/>
<dbReference type="RefSeq" id="XP_021878393.1">
    <property type="nucleotide sequence ID" value="XM_022026743.1"/>
</dbReference>
<dbReference type="AlphaFoldDB" id="A0A1Y2GE89"/>
<accession>A0A1Y2GE89</accession>
<reference evidence="1 2" key="1">
    <citation type="submission" date="2016-07" db="EMBL/GenBank/DDBJ databases">
        <title>Pervasive Adenine N6-methylation of Active Genes in Fungi.</title>
        <authorList>
            <consortium name="DOE Joint Genome Institute"/>
            <person name="Mondo S.J."/>
            <person name="Dannebaum R.O."/>
            <person name="Kuo R.C."/>
            <person name="Labutti K."/>
            <person name="Haridas S."/>
            <person name="Kuo A."/>
            <person name="Salamov A."/>
            <person name="Ahrendt S.R."/>
            <person name="Lipzen A."/>
            <person name="Sullivan W."/>
            <person name="Andreopoulos W.B."/>
            <person name="Clum A."/>
            <person name="Lindquist E."/>
            <person name="Daum C."/>
            <person name="Ramamoorthy G.K."/>
            <person name="Gryganskyi A."/>
            <person name="Culley D."/>
            <person name="Magnuson J.K."/>
            <person name="James T.Y."/>
            <person name="O'Malley M.A."/>
            <person name="Stajich J.E."/>
            <person name="Spatafora J.W."/>
            <person name="Visel A."/>
            <person name="Grigoriev I.V."/>
        </authorList>
    </citation>
    <scope>NUCLEOTIDE SEQUENCE [LARGE SCALE GENOMIC DNA]</scope>
    <source>
        <strain evidence="1 2">NRRL 3116</strain>
    </source>
</reference>
<gene>
    <name evidence="1" type="ORF">BCR41DRAFT_373176</name>
</gene>
<evidence type="ECO:0000313" key="1">
    <source>
        <dbReference type="EMBL" id="ORZ08465.1"/>
    </source>
</evidence>
<dbReference type="GeneID" id="33568586"/>